<evidence type="ECO:0000256" key="1">
    <source>
        <dbReference type="ARBA" id="ARBA00022679"/>
    </source>
</evidence>
<dbReference type="InterPro" id="IPR041698">
    <property type="entry name" value="Methyltransf_25"/>
</dbReference>
<dbReference type="EMBL" id="CP013234">
    <property type="protein sequence ID" value="AMP04579.1"/>
    <property type="molecule type" value="Genomic_DNA"/>
</dbReference>
<dbReference type="RefSeq" id="WP_061939896.1">
    <property type="nucleotide sequence ID" value="NZ_CP013234.1"/>
</dbReference>
<dbReference type="STRING" id="279113.CPter91_2213"/>
<sequence length="255" mass="28238">MDIADTFYDDMASAYHLIFADWNVTIEQQGKILSALLPPPALAGKVLDCACGIGTQALGLAGRGYQVEGSDLSTAEVERARQEAGQRGLDIPFRSDDMRLLHTSAAGEYGVVLAFDNALPHLDSDEDIAMALAAMYQRLRPGGKLMLSLRDYGPLMEQRPSMMPPAMFMDEGRRRIVHQVWDWQDERRYVVHLYITCQLPGLTWSSSHFTGHYRALTPQELASHASKAGFEQVQILQPAASGYYQPIVAAIRPLA</sequence>
<dbReference type="Pfam" id="PF13649">
    <property type="entry name" value="Methyltransf_25"/>
    <property type="match status" value="1"/>
</dbReference>
<keyword evidence="3" id="KW-0489">Methyltransferase</keyword>
<dbReference type="OrthoDB" id="3818852at2"/>
<dbReference type="PANTHER" id="PTHR43861">
    <property type="entry name" value="TRANS-ACONITATE 2-METHYLTRANSFERASE-RELATED"/>
    <property type="match status" value="1"/>
</dbReference>
<keyword evidence="1 3" id="KW-0808">Transferase</keyword>
<dbReference type="GO" id="GO:0032259">
    <property type="term" value="P:methylation"/>
    <property type="evidence" value="ECO:0007669"/>
    <property type="project" value="UniProtKB-KW"/>
</dbReference>
<dbReference type="PATRIC" id="fig|279113.9.peg.2196"/>
<dbReference type="SUPFAM" id="SSF53335">
    <property type="entry name" value="S-adenosyl-L-methionine-dependent methyltransferases"/>
    <property type="match status" value="1"/>
</dbReference>
<reference evidence="3 4" key="1">
    <citation type="submission" date="2015-11" db="EMBL/GenBank/DDBJ databases">
        <title>Exploring the genomic traits of fungus-feeding bacterial genus Collimonas.</title>
        <authorList>
            <person name="Song C."/>
            <person name="Schmidt R."/>
            <person name="de Jager V."/>
            <person name="Krzyzanowska D."/>
            <person name="Jongedijk E."/>
            <person name="Cankar K."/>
            <person name="Beekwilder J."/>
            <person name="van Veen A."/>
            <person name="de Boer W."/>
            <person name="van Veen J.A."/>
            <person name="Garbeva P."/>
        </authorList>
    </citation>
    <scope>NUCLEOTIDE SEQUENCE [LARGE SCALE GENOMIC DNA]</scope>
    <source>
        <strain evidence="3 4">Ter91</strain>
    </source>
</reference>
<dbReference type="KEGG" id="cpra:CPter91_2213"/>
<feature type="domain" description="Methyltransferase" evidence="2">
    <location>
        <begin position="46"/>
        <end position="143"/>
    </location>
</feature>
<dbReference type="CDD" id="cd02440">
    <property type="entry name" value="AdoMet_MTases"/>
    <property type="match status" value="1"/>
</dbReference>
<proteinExistence type="predicted"/>
<dbReference type="Proteomes" id="UP000074561">
    <property type="component" value="Chromosome"/>
</dbReference>
<evidence type="ECO:0000313" key="3">
    <source>
        <dbReference type="EMBL" id="AMP04579.1"/>
    </source>
</evidence>
<evidence type="ECO:0000259" key="2">
    <source>
        <dbReference type="Pfam" id="PF13649"/>
    </source>
</evidence>
<protein>
    <submittedName>
        <fullName evidence="3">Methyltransferase domain protein</fullName>
    </submittedName>
</protein>
<organism evidence="3 4">
    <name type="scientific">Collimonas pratensis</name>
    <dbReference type="NCBI Taxonomy" id="279113"/>
    <lineage>
        <taxon>Bacteria</taxon>
        <taxon>Pseudomonadati</taxon>
        <taxon>Pseudomonadota</taxon>
        <taxon>Betaproteobacteria</taxon>
        <taxon>Burkholderiales</taxon>
        <taxon>Oxalobacteraceae</taxon>
        <taxon>Collimonas</taxon>
    </lineage>
</organism>
<dbReference type="InterPro" id="IPR029063">
    <property type="entry name" value="SAM-dependent_MTases_sf"/>
</dbReference>
<evidence type="ECO:0000313" key="4">
    <source>
        <dbReference type="Proteomes" id="UP000074561"/>
    </source>
</evidence>
<dbReference type="GO" id="GO:0008168">
    <property type="term" value="F:methyltransferase activity"/>
    <property type="evidence" value="ECO:0007669"/>
    <property type="project" value="UniProtKB-KW"/>
</dbReference>
<dbReference type="AlphaFoldDB" id="A0A127Q3F1"/>
<gene>
    <name evidence="3" type="ORF">CPter91_2213</name>
</gene>
<name>A0A127Q3F1_9BURK</name>
<accession>A0A127Q3F1</accession>
<dbReference type="Gene3D" id="3.40.50.150">
    <property type="entry name" value="Vaccinia Virus protein VP39"/>
    <property type="match status" value="1"/>
</dbReference>